<proteinExistence type="predicted"/>
<evidence type="ECO:0000313" key="2">
    <source>
        <dbReference type="EMBL" id="KAH3783717.1"/>
    </source>
</evidence>
<evidence type="ECO:0000256" key="1">
    <source>
        <dbReference type="SAM" id="Phobius"/>
    </source>
</evidence>
<feature type="transmembrane region" description="Helical" evidence="1">
    <location>
        <begin position="20"/>
        <end position="44"/>
    </location>
</feature>
<accession>A0A9D4ENV7</accession>
<evidence type="ECO:0000313" key="3">
    <source>
        <dbReference type="Proteomes" id="UP000828390"/>
    </source>
</evidence>
<name>A0A9D4ENV7_DREPO</name>
<dbReference type="EMBL" id="JAIWYP010000008">
    <property type="protein sequence ID" value="KAH3783717.1"/>
    <property type="molecule type" value="Genomic_DNA"/>
</dbReference>
<reference evidence="2" key="1">
    <citation type="journal article" date="2019" name="bioRxiv">
        <title>The Genome of the Zebra Mussel, Dreissena polymorpha: A Resource for Invasive Species Research.</title>
        <authorList>
            <person name="McCartney M.A."/>
            <person name="Auch B."/>
            <person name="Kono T."/>
            <person name="Mallez S."/>
            <person name="Zhang Y."/>
            <person name="Obille A."/>
            <person name="Becker A."/>
            <person name="Abrahante J.E."/>
            <person name="Garbe J."/>
            <person name="Badalamenti J.P."/>
            <person name="Herman A."/>
            <person name="Mangelson H."/>
            <person name="Liachko I."/>
            <person name="Sullivan S."/>
            <person name="Sone E.D."/>
            <person name="Koren S."/>
            <person name="Silverstein K.A.T."/>
            <person name="Beckman K.B."/>
            <person name="Gohl D.M."/>
        </authorList>
    </citation>
    <scope>NUCLEOTIDE SEQUENCE</scope>
    <source>
        <strain evidence="2">Duluth1</strain>
        <tissue evidence="2">Whole animal</tissue>
    </source>
</reference>
<organism evidence="2 3">
    <name type="scientific">Dreissena polymorpha</name>
    <name type="common">Zebra mussel</name>
    <name type="synonym">Mytilus polymorpha</name>
    <dbReference type="NCBI Taxonomy" id="45954"/>
    <lineage>
        <taxon>Eukaryota</taxon>
        <taxon>Metazoa</taxon>
        <taxon>Spiralia</taxon>
        <taxon>Lophotrochozoa</taxon>
        <taxon>Mollusca</taxon>
        <taxon>Bivalvia</taxon>
        <taxon>Autobranchia</taxon>
        <taxon>Heteroconchia</taxon>
        <taxon>Euheterodonta</taxon>
        <taxon>Imparidentia</taxon>
        <taxon>Neoheterodontei</taxon>
        <taxon>Myida</taxon>
        <taxon>Dreissenoidea</taxon>
        <taxon>Dreissenidae</taxon>
        <taxon>Dreissena</taxon>
    </lineage>
</organism>
<keyword evidence="1" id="KW-0472">Membrane</keyword>
<comment type="caution">
    <text evidence="2">The sequence shown here is derived from an EMBL/GenBank/DDBJ whole genome shotgun (WGS) entry which is preliminary data.</text>
</comment>
<gene>
    <name evidence="2" type="ORF">DPMN_161660</name>
</gene>
<keyword evidence="3" id="KW-1185">Reference proteome</keyword>
<keyword evidence="1" id="KW-1133">Transmembrane helix</keyword>
<dbReference type="Proteomes" id="UP000828390">
    <property type="component" value="Unassembled WGS sequence"/>
</dbReference>
<protein>
    <submittedName>
        <fullName evidence="2">Uncharacterized protein</fullName>
    </submittedName>
</protein>
<sequence>MPAFLVLFELFPKLMMTEMAVLLFRYLAKMFPLVVFLEGAPYLLNWYRHHNVQNQVFEIKLD</sequence>
<keyword evidence="1" id="KW-0812">Transmembrane</keyword>
<reference evidence="2" key="2">
    <citation type="submission" date="2020-11" db="EMBL/GenBank/DDBJ databases">
        <authorList>
            <person name="McCartney M.A."/>
            <person name="Auch B."/>
            <person name="Kono T."/>
            <person name="Mallez S."/>
            <person name="Becker A."/>
            <person name="Gohl D.M."/>
            <person name="Silverstein K.A.T."/>
            <person name="Koren S."/>
            <person name="Bechman K.B."/>
            <person name="Herman A."/>
            <person name="Abrahante J.E."/>
            <person name="Garbe J."/>
        </authorList>
    </citation>
    <scope>NUCLEOTIDE SEQUENCE</scope>
    <source>
        <strain evidence="2">Duluth1</strain>
        <tissue evidence="2">Whole animal</tissue>
    </source>
</reference>
<dbReference type="AlphaFoldDB" id="A0A9D4ENV7"/>